<keyword evidence="2 6" id="KW-0728">SH3 domain</keyword>
<feature type="compositionally biased region" description="Basic and acidic residues" evidence="9">
    <location>
        <begin position="398"/>
        <end position="409"/>
    </location>
</feature>
<feature type="compositionally biased region" description="Low complexity" evidence="9">
    <location>
        <begin position="896"/>
        <end position="905"/>
    </location>
</feature>
<evidence type="ECO:0000256" key="3">
    <source>
        <dbReference type="ARBA" id="ARBA00022490"/>
    </source>
</evidence>
<evidence type="ECO:0008006" key="14">
    <source>
        <dbReference type="Google" id="ProtNLM"/>
    </source>
</evidence>
<dbReference type="SUPFAM" id="SSF50044">
    <property type="entry name" value="SH3-domain"/>
    <property type="match status" value="1"/>
</dbReference>
<dbReference type="Gene3D" id="1.20.1270.60">
    <property type="entry name" value="Arfaptin homology (AH) domain/BAR domain"/>
    <property type="match status" value="1"/>
</dbReference>
<evidence type="ECO:0000256" key="8">
    <source>
        <dbReference type="SAM" id="Coils"/>
    </source>
</evidence>
<feature type="compositionally biased region" description="Low complexity" evidence="9">
    <location>
        <begin position="970"/>
        <end position="979"/>
    </location>
</feature>
<evidence type="ECO:0000259" key="11">
    <source>
        <dbReference type="PROSITE" id="PS51741"/>
    </source>
</evidence>
<dbReference type="GO" id="GO:0120104">
    <property type="term" value="C:mitotic actomyosin contractile ring, proximal layer"/>
    <property type="evidence" value="ECO:0007669"/>
    <property type="project" value="TreeGrafter"/>
</dbReference>
<feature type="compositionally biased region" description="Low complexity" evidence="9">
    <location>
        <begin position="1033"/>
        <end position="1050"/>
    </location>
</feature>
<feature type="compositionally biased region" description="Polar residues" evidence="9">
    <location>
        <begin position="417"/>
        <end position="433"/>
    </location>
</feature>
<dbReference type="GO" id="GO:0009898">
    <property type="term" value="C:cytoplasmic side of plasma membrane"/>
    <property type="evidence" value="ECO:0007669"/>
    <property type="project" value="TreeGrafter"/>
</dbReference>
<feature type="compositionally biased region" description="Low complexity" evidence="9">
    <location>
        <begin position="991"/>
        <end position="1009"/>
    </location>
</feature>
<dbReference type="InterPro" id="IPR001452">
    <property type="entry name" value="SH3_domain"/>
</dbReference>
<feature type="region of interest" description="Disordered" evidence="9">
    <location>
        <begin position="922"/>
        <end position="1053"/>
    </location>
</feature>
<dbReference type="Pfam" id="PF14604">
    <property type="entry name" value="SH3_9"/>
    <property type="match status" value="1"/>
</dbReference>
<dbReference type="EMBL" id="LN733128">
    <property type="protein sequence ID" value="CEP16373.1"/>
    <property type="molecule type" value="Genomic_DNA"/>
</dbReference>
<evidence type="ECO:0000256" key="1">
    <source>
        <dbReference type="ARBA" id="ARBA00004245"/>
    </source>
</evidence>
<keyword evidence="3" id="KW-0963">Cytoplasm</keyword>
<feature type="domain" description="SH3" evidence="10">
    <location>
        <begin position="1054"/>
        <end position="1118"/>
    </location>
</feature>
<evidence type="ECO:0000256" key="9">
    <source>
        <dbReference type="SAM" id="MobiDB-lite"/>
    </source>
</evidence>
<feature type="compositionally biased region" description="Polar residues" evidence="9">
    <location>
        <begin position="641"/>
        <end position="656"/>
    </location>
</feature>
<dbReference type="PANTHER" id="PTHR23065:SF7">
    <property type="entry name" value="NOSTRIN, ISOFORM H"/>
    <property type="match status" value="1"/>
</dbReference>
<dbReference type="SMART" id="SM00055">
    <property type="entry name" value="FCH"/>
    <property type="match status" value="1"/>
</dbReference>
<comment type="subcellular location">
    <subcellularLocation>
        <location evidence="1">Cytoplasm</location>
        <location evidence="1">Cytoskeleton</location>
    </subcellularLocation>
</comment>
<evidence type="ECO:0000256" key="6">
    <source>
        <dbReference type="PROSITE-ProRule" id="PRU00192"/>
    </source>
</evidence>
<dbReference type="SUPFAM" id="SSF103657">
    <property type="entry name" value="BAR/IMD domain-like"/>
    <property type="match status" value="1"/>
</dbReference>
<feature type="compositionally biased region" description="Polar residues" evidence="9">
    <location>
        <begin position="317"/>
        <end position="326"/>
    </location>
</feature>
<dbReference type="SMART" id="SM00326">
    <property type="entry name" value="SH3"/>
    <property type="match status" value="1"/>
</dbReference>
<evidence type="ECO:0000313" key="12">
    <source>
        <dbReference type="EMBL" id="CEP16373.1"/>
    </source>
</evidence>
<dbReference type="Proteomes" id="UP000054107">
    <property type="component" value="Unassembled WGS sequence"/>
</dbReference>
<gene>
    <name evidence="12" type="primary">PARPA_10637.1 scaffold 41546</name>
</gene>
<evidence type="ECO:0000256" key="7">
    <source>
        <dbReference type="PROSITE-ProRule" id="PRU01077"/>
    </source>
</evidence>
<feature type="region of interest" description="Disordered" evidence="9">
    <location>
        <begin position="448"/>
        <end position="484"/>
    </location>
</feature>
<dbReference type="AlphaFoldDB" id="A0A0B7NLZ0"/>
<evidence type="ECO:0000259" key="10">
    <source>
        <dbReference type="PROSITE" id="PS50002"/>
    </source>
</evidence>
<evidence type="ECO:0000256" key="2">
    <source>
        <dbReference type="ARBA" id="ARBA00022443"/>
    </source>
</evidence>
<feature type="compositionally biased region" description="Polar residues" evidence="9">
    <location>
        <begin position="383"/>
        <end position="394"/>
    </location>
</feature>
<keyword evidence="13" id="KW-1185">Reference proteome</keyword>
<dbReference type="Gene3D" id="2.30.30.40">
    <property type="entry name" value="SH3 Domains"/>
    <property type="match status" value="1"/>
</dbReference>
<organism evidence="12 13">
    <name type="scientific">Parasitella parasitica</name>
    <dbReference type="NCBI Taxonomy" id="35722"/>
    <lineage>
        <taxon>Eukaryota</taxon>
        <taxon>Fungi</taxon>
        <taxon>Fungi incertae sedis</taxon>
        <taxon>Mucoromycota</taxon>
        <taxon>Mucoromycotina</taxon>
        <taxon>Mucoromycetes</taxon>
        <taxon>Mucorales</taxon>
        <taxon>Mucorineae</taxon>
        <taxon>Mucoraceae</taxon>
        <taxon>Parasitella</taxon>
    </lineage>
</organism>
<feature type="compositionally biased region" description="Basic and acidic residues" evidence="9">
    <location>
        <begin position="959"/>
        <end position="969"/>
    </location>
</feature>
<keyword evidence="5" id="KW-0206">Cytoskeleton</keyword>
<reference evidence="12 13" key="1">
    <citation type="submission" date="2014-09" db="EMBL/GenBank/DDBJ databases">
        <authorList>
            <person name="Ellenberger Sabrina"/>
        </authorList>
    </citation>
    <scope>NUCLEOTIDE SEQUENCE [LARGE SCALE GENOMIC DNA]</scope>
    <source>
        <strain evidence="12 13">CBS 412.66</strain>
    </source>
</reference>
<dbReference type="CDD" id="cd00174">
    <property type="entry name" value="SH3"/>
    <property type="match status" value="1"/>
</dbReference>
<dbReference type="PROSITE" id="PS51741">
    <property type="entry name" value="F_BAR"/>
    <property type="match status" value="1"/>
</dbReference>
<dbReference type="PROSITE" id="PS50002">
    <property type="entry name" value="SH3"/>
    <property type="match status" value="1"/>
</dbReference>
<feature type="region of interest" description="Disordered" evidence="9">
    <location>
        <begin position="371"/>
        <end position="434"/>
    </location>
</feature>
<evidence type="ECO:0000256" key="4">
    <source>
        <dbReference type="ARBA" id="ARBA00022553"/>
    </source>
</evidence>
<keyword evidence="7 8" id="KW-0175">Coiled coil</keyword>
<accession>A0A0B7NLZ0</accession>
<dbReference type="InterPro" id="IPR001060">
    <property type="entry name" value="FCH_dom"/>
</dbReference>
<dbReference type="InterPro" id="IPR027267">
    <property type="entry name" value="AH/BAR_dom_sf"/>
</dbReference>
<feature type="compositionally biased region" description="Low complexity" evidence="9">
    <location>
        <begin position="448"/>
        <end position="477"/>
    </location>
</feature>
<feature type="compositionally biased region" description="Basic and acidic residues" evidence="9">
    <location>
        <begin position="933"/>
        <end position="942"/>
    </location>
</feature>
<feature type="compositionally biased region" description="Basic and acidic residues" evidence="9">
    <location>
        <begin position="574"/>
        <end position="584"/>
    </location>
</feature>
<feature type="region of interest" description="Disordered" evidence="9">
    <location>
        <begin position="833"/>
        <end position="905"/>
    </location>
</feature>
<dbReference type="InterPro" id="IPR036028">
    <property type="entry name" value="SH3-like_dom_sf"/>
</dbReference>
<feature type="domain" description="F-BAR" evidence="11">
    <location>
        <begin position="21"/>
        <end position="200"/>
    </location>
</feature>
<feature type="region of interest" description="Disordered" evidence="9">
    <location>
        <begin position="311"/>
        <end position="352"/>
    </location>
</feature>
<dbReference type="GO" id="GO:0005543">
    <property type="term" value="F:phospholipid binding"/>
    <property type="evidence" value="ECO:0007669"/>
    <property type="project" value="TreeGrafter"/>
</dbReference>
<dbReference type="PANTHER" id="PTHR23065">
    <property type="entry name" value="PROLINE-SERINE-THREONINE PHOSPHATASE INTERACTING PROTEIN 1"/>
    <property type="match status" value="1"/>
</dbReference>
<evidence type="ECO:0000313" key="13">
    <source>
        <dbReference type="Proteomes" id="UP000054107"/>
    </source>
</evidence>
<name>A0A0B7NLZ0_9FUNG</name>
<protein>
    <recommendedName>
        <fullName evidence="14">SH3 domain-containing protein</fullName>
    </recommendedName>
</protein>
<proteinExistence type="predicted"/>
<dbReference type="OrthoDB" id="27823at2759"/>
<dbReference type="Pfam" id="PF00611">
    <property type="entry name" value="FCH"/>
    <property type="match status" value="1"/>
</dbReference>
<feature type="compositionally biased region" description="Polar residues" evidence="9">
    <location>
        <begin position="1010"/>
        <end position="1032"/>
    </location>
</feature>
<dbReference type="GO" id="GO:0030036">
    <property type="term" value="P:actin cytoskeleton organization"/>
    <property type="evidence" value="ECO:0007669"/>
    <property type="project" value="UniProtKB-ARBA"/>
</dbReference>
<sequence>MTSGISHTQQLQQRQISNSAINFKDAFWDDQNKGVEIVTDRLRKSKDTCEELKKLYQLRASIEQDYGERLLKLSQESKIGKSEEYSFAETLSRIPSALETTARAHIDLAQQLKDHLEAPLDKFLKDQRDDRKMQQQHIDSSKQLKSLHEADVARIEKEIEEQRKMVAVAEQVYKRSVDNYNSVNDKWLNDWSATADFYQEMEVKRISYLRSTLWSFANMMTITFSIDEECCDRIRTALEITDVQKDITAFVQHHGTGNRIPGPMSYEIFYNTSNQTSEMNVHSAPVFAAATATAAATIAAASISTNLEQPLSAPLPKTSSLENSLSDAIPRGASESTASKQLPAHPPVTILTNPDEELKSVDRQLQQLEVQNTTSQSEDRNKQFNMIASPQELVSNEIDEKGGHEDMKDSQQQQQQPPLSGVTNTTDQSNGPVSTAMKEVEQILNQNENGQNAANAHVKIESSSSIKRESYTSSSSTTNGAKQTIPPIMMARSIPAEKLSSTTSSLPISDDFSGSIYNALGLKEDGTTSQNDLHKEQTESMTKSNGVVELAPLSSETPIFMPFDSLVSRNESIHSNDSSKEVNQKYKPMPNPVFNNNGSMTLTKDAPPTSKNEMNQVAPETVPNMKPVVGVRTSSLLLSQKPPSSHQGSKPSSLNQELVDHKKYDEDYEENEDEKEYHNRMPRLPPKDEKWVISSIRRPQQLPVRTMNATMFDGTTSSRNSIVSPLPSTATAAVIASSTEHSPATDVNAAAVETNDNQDDAHHHPKPHKPSIPLTIEIPNSVKPTPDIAQNAAQQVIAEGRKQSRMSPVQQNTELPQQTQAMNHNSMRSYVSNQQNTLEEGGIRPAPWQEELNTDNQRGVRAPMPNSGSTYYANGHPGYQPGVPGPRSSSIKITDQQQFQHQQPMLLQQQQHFEENKKRLGKNAKQFSGDSPVKSKEKENKTARFSLGFFSGNKKEKKKEKEKEKEKESAAATAAAAAAVYTQHPDTSYTQQQPYIQQQAQPRPVSQQVMYQKQSSLHELSQSDLKSNHSGGLQQQQPSLPQQQMSSLPPNKSRFLGFAKAQWPFEATIEGEMSFQADEIVGILHKQMDGWWEAERLGPVGTGQRGLVPGNYMLDNYPPPPSLQQ</sequence>
<dbReference type="InterPro" id="IPR031160">
    <property type="entry name" value="F_BAR_dom"/>
</dbReference>
<evidence type="ECO:0000256" key="5">
    <source>
        <dbReference type="ARBA" id="ARBA00023212"/>
    </source>
</evidence>
<feature type="coiled-coil region" evidence="8">
    <location>
        <begin position="145"/>
        <end position="172"/>
    </location>
</feature>
<keyword evidence="4" id="KW-0597">Phosphoprotein</keyword>
<dbReference type="STRING" id="35722.A0A0B7NLZ0"/>
<feature type="region of interest" description="Disordered" evidence="9">
    <location>
        <begin position="574"/>
        <end position="598"/>
    </location>
</feature>
<feature type="region of interest" description="Disordered" evidence="9">
    <location>
        <begin position="638"/>
        <end position="660"/>
    </location>
</feature>